<dbReference type="AlphaFoldDB" id="A0A8D8U2B7"/>
<accession>A0A8D8U2B7</accession>
<name>A0A8D8U2B7_9HEMI</name>
<reference evidence="2" key="1">
    <citation type="submission" date="2021-05" db="EMBL/GenBank/DDBJ databases">
        <authorList>
            <person name="Alioto T."/>
            <person name="Alioto T."/>
            <person name="Gomez Garrido J."/>
        </authorList>
    </citation>
    <scope>NUCLEOTIDE SEQUENCE</scope>
</reference>
<evidence type="ECO:0000256" key="1">
    <source>
        <dbReference type="SAM" id="MobiDB-lite"/>
    </source>
</evidence>
<dbReference type="EMBL" id="HBUF01328994">
    <property type="protein sequence ID" value="CAG6696517.1"/>
    <property type="molecule type" value="Transcribed_RNA"/>
</dbReference>
<evidence type="ECO:0000313" key="2">
    <source>
        <dbReference type="EMBL" id="CAG6696517.1"/>
    </source>
</evidence>
<proteinExistence type="predicted"/>
<protein>
    <submittedName>
        <fullName evidence="2">Uncharacterized protein</fullName>
    </submittedName>
</protein>
<feature type="region of interest" description="Disordered" evidence="1">
    <location>
        <begin position="140"/>
        <end position="159"/>
    </location>
</feature>
<organism evidence="2">
    <name type="scientific">Cacopsylla melanoneura</name>
    <dbReference type="NCBI Taxonomy" id="428564"/>
    <lineage>
        <taxon>Eukaryota</taxon>
        <taxon>Metazoa</taxon>
        <taxon>Ecdysozoa</taxon>
        <taxon>Arthropoda</taxon>
        <taxon>Hexapoda</taxon>
        <taxon>Insecta</taxon>
        <taxon>Pterygota</taxon>
        <taxon>Neoptera</taxon>
        <taxon>Paraneoptera</taxon>
        <taxon>Hemiptera</taxon>
        <taxon>Sternorrhyncha</taxon>
        <taxon>Psylloidea</taxon>
        <taxon>Psyllidae</taxon>
        <taxon>Psyllinae</taxon>
        <taxon>Cacopsylla</taxon>
    </lineage>
</organism>
<sequence>MNPIVLKKFKPPPGRAKCSSCQKIVPPKTKLCSDCTRYCAVCECRTVPTNTQVCKNCVQFFQTLKHNVTVVSCTQSPTCFQFSPTSYCPLHKYIKCQMYLEQTQPNGMKPDNSIMVSGKKIQARRRSSGTKPQDTFFETSMKEKERHVDSKRARNRKRNGERRIFRKCARKVDMIDKDLCFHSISH</sequence>
<feature type="compositionally biased region" description="Basic and acidic residues" evidence="1">
    <location>
        <begin position="140"/>
        <end position="152"/>
    </location>
</feature>
<dbReference type="EMBL" id="HBUF01328993">
    <property type="protein sequence ID" value="CAG6696516.1"/>
    <property type="molecule type" value="Transcribed_RNA"/>
</dbReference>